<dbReference type="InterPro" id="IPR039697">
    <property type="entry name" value="Alcohol_dehydrogenase_Fe"/>
</dbReference>
<keyword evidence="6" id="KW-1185">Reference proteome</keyword>
<dbReference type="InterPro" id="IPR001670">
    <property type="entry name" value="ADH_Fe/GldA"/>
</dbReference>
<dbReference type="PANTHER" id="PTHR11496">
    <property type="entry name" value="ALCOHOL DEHYDROGENASE"/>
    <property type="match status" value="1"/>
</dbReference>
<feature type="domain" description="Alcohol dehydrogenase iron-type/glycerol dehydrogenase GldA" evidence="3">
    <location>
        <begin position="12"/>
        <end position="179"/>
    </location>
</feature>
<dbReference type="Gene3D" id="3.40.50.1970">
    <property type="match status" value="1"/>
</dbReference>
<proteinExistence type="inferred from homology"/>
<sequence>MLPATRFSISLPTRVQFGDGQRTALVRHLPKAEGVVAFVRGQSGAASNEVSKDLRNHGFVLNEVICPKEPTVASVNNAVRSLEGLNVVAVVACGGGSVLDTGKALKLCLSAGVSLSDDLSNVPESVLERSWPLPLIAVPTTAGTGAEVTANAVLGLPSAQTKLSLRGLALCPDVALVDPLLLQGAPVNVLLHAALDAVVQSIEAFCSSHATPFTDGLVASNLELSLRAMRSVQDTNATGPRRNLAWTALCSGIALANGGLGAVHGLASVLGGRYDAPHGALCGRLLAPVLRRNLAKTAPGSVNHVKIDHCVEAIGQVYPPHAGADELSGFEAWLAANNLPRLRAFGLRKQDFEDISAKAIAASSSRKNPVTLEAEDFQIILDAAH</sequence>
<dbReference type="eggNOG" id="COG1454">
    <property type="taxonomic scope" value="Bacteria"/>
</dbReference>
<protein>
    <submittedName>
        <fullName evidence="5">Iron-containing alcohol dehydrogenase</fullName>
    </submittedName>
</protein>
<comment type="caution">
    <text evidence="5">The sequence shown here is derived from an EMBL/GenBank/DDBJ whole genome shotgun (WGS) entry which is preliminary data.</text>
</comment>
<dbReference type="STRING" id="1461693.ATO10_05796"/>
<dbReference type="OrthoDB" id="9815791at2"/>
<gene>
    <name evidence="5" type="ORF">ATO10_05796</name>
</gene>
<dbReference type="PATRIC" id="fig|1461693.3.peg.1180"/>
<dbReference type="PANTHER" id="PTHR11496:SF102">
    <property type="entry name" value="ALCOHOL DEHYDROGENASE 4"/>
    <property type="match status" value="1"/>
</dbReference>
<dbReference type="RefSeq" id="WP_035249327.1">
    <property type="nucleotide sequence ID" value="NZ_AQQY01000003.1"/>
</dbReference>
<dbReference type="Pfam" id="PF25137">
    <property type="entry name" value="ADH_Fe_C"/>
    <property type="match status" value="1"/>
</dbReference>
<keyword evidence="2" id="KW-0560">Oxidoreductase</keyword>
<evidence type="ECO:0000259" key="4">
    <source>
        <dbReference type="Pfam" id="PF25137"/>
    </source>
</evidence>
<dbReference type="SUPFAM" id="SSF56796">
    <property type="entry name" value="Dehydroquinate synthase-like"/>
    <property type="match status" value="1"/>
</dbReference>
<dbReference type="GO" id="GO:0004022">
    <property type="term" value="F:alcohol dehydrogenase (NAD+) activity"/>
    <property type="evidence" value="ECO:0007669"/>
    <property type="project" value="TreeGrafter"/>
</dbReference>
<dbReference type="AlphaFoldDB" id="A0A058ZMG6"/>
<dbReference type="GO" id="GO:0046872">
    <property type="term" value="F:metal ion binding"/>
    <property type="evidence" value="ECO:0007669"/>
    <property type="project" value="InterPro"/>
</dbReference>
<evidence type="ECO:0000313" key="6">
    <source>
        <dbReference type="Proteomes" id="UP000024836"/>
    </source>
</evidence>
<evidence type="ECO:0000259" key="3">
    <source>
        <dbReference type="Pfam" id="PF00465"/>
    </source>
</evidence>
<name>A0A058ZMG6_9RHOB</name>
<evidence type="ECO:0000313" key="5">
    <source>
        <dbReference type="EMBL" id="KCV82430.1"/>
    </source>
</evidence>
<comment type="similarity">
    <text evidence="1">Belongs to the iron-containing alcohol dehydrogenase family.</text>
</comment>
<accession>A0A058ZMG6</accession>
<reference evidence="5 6" key="1">
    <citation type="submission" date="2013-04" db="EMBL/GenBank/DDBJ databases">
        <title>Shimia sp. 22II-S11-Z10 Genome Sequencing.</title>
        <authorList>
            <person name="Lai Q."/>
            <person name="Li G."/>
            <person name="Shao Z."/>
        </authorList>
    </citation>
    <scope>NUCLEOTIDE SEQUENCE [LARGE SCALE GENOMIC DNA]</scope>
    <source>
        <strain evidence="6">22II-S11-Z10</strain>
    </source>
</reference>
<evidence type="ECO:0000256" key="1">
    <source>
        <dbReference type="ARBA" id="ARBA00007358"/>
    </source>
</evidence>
<feature type="domain" description="Fe-containing alcohol dehydrogenase-like C-terminal" evidence="4">
    <location>
        <begin position="193"/>
        <end position="384"/>
    </location>
</feature>
<dbReference type="Pfam" id="PF00465">
    <property type="entry name" value="Fe-ADH"/>
    <property type="match status" value="1"/>
</dbReference>
<dbReference type="InterPro" id="IPR056798">
    <property type="entry name" value="ADH_Fe_C"/>
</dbReference>
<evidence type="ECO:0000256" key="2">
    <source>
        <dbReference type="ARBA" id="ARBA00023002"/>
    </source>
</evidence>
<dbReference type="EMBL" id="AQQY01000003">
    <property type="protein sequence ID" value="KCV82430.1"/>
    <property type="molecule type" value="Genomic_DNA"/>
</dbReference>
<dbReference type="Proteomes" id="UP000024836">
    <property type="component" value="Unassembled WGS sequence"/>
</dbReference>
<dbReference type="Gene3D" id="1.20.1090.10">
    <property type="entry name" value="Dehydroquinate synthase-like - alpha domain"/>
    <property type="match status" value="1"/>
</dbReference>
<organism evidence="5 6">
    <name type="scientific">Actibacterium atlanticum</name>
    <dbReference type="NCBI Taxonomy" id="1461693"/>
    <lineage>
        <taxon>Bacteria</taxon>
        <taxon>Pseudomonadati</taxon>
        <taxon>Pseudomonadota</taxon>
        <taxon>Alphaproteobacteria</taxon>
        <taxon>Rhodobacterales</taxon>
        <taxon>Roseobacteraceae</taxon>
        <taxon>Actibacterium</taxon>
    </lineage>
</organism>